<proteinExistence type="predicted"/>
<keyword evidence="2" id="KW-1185">Reference proteome</keyword>
<organism evidence="1 2">
    <name type="scientific">Paramecium primaurelia</name>
    <dbReference type="NCBI Taxonomy" id="5886"/>
    <lineage>
        <taxon>Eukaryota</taxon>
        <taxon>Sar</taxon>
        <taxon>Alveolata</taxon>
        <taxon>Ciliophora</taxon>
        <taxon>Intramacronucleata</taxon>
        <taxon>Oligohymenophorea</taxon>
        <taxon>Peniculida</taxon>
        <taxon>Parameciidae</taxon>
        <taxon>Paramecium</taxon>
    </lineage>
</organism>
<dbReference type="EMBL" id="CAJJDM010000126">
    <property type="protein sequence ID" value="CAD8104358.1"/>
    <property type="molecule type" value="Genomic_DNA"/>
</dbReference>
<name>A0A8S1PPH5_PARPR</name>
<comment type="caution">
    <text evidence="1">The sequence shown here is derived from an EMBL/GenBank/DDBJ whole genome shotgun (WGS) entry which is preliminary data.</text>
</comment>
<sequence>MCFIKRMKLMKLLQKIITKCLKLKINIKIFKSIGPNENKTRLTNQPYQLQSYSQYNQSSMIQKSGSKVSPYNVPQQQAKIKSYI</sequence>
<dbReference type="AlphaFoldDB" id="A0A8S1PPH5"/>
<reference evidence="1" key="1">
    <citation type="submission" date="2021-01" db="EMBL/GenBank/DDBJ databases">
        <authorList>
            <consortium name="Genoscope - CEA"/>
            <person name="William W."/>
        </authorList>
    </citation>
    <scope>NUCLEOTIDE SEQUENCE</scope>
</reference>
<gene>
    <name evidence="1" type="ORF">PPRIM_AZ9-3.1.T1230143</name>
</gene>
<accession>A0A8S1PPH5</accession>
<evidence type="ECO:0000313" key="2">
    <source>
        <dbReference type="Proteomes" id="UP000688137"/>
    </source>
</evidence>
<protein>
    <submittedName>
        <fullName evidence="1">Uncharacterized protein</fullName>
    </submittedName>
</protein>
<dbReference type="Proteomes" id="UP000688137">
    <property type="component" value="Unassembled WGS sequence"/>
</dbReference>
<evidence type="ECO:0000313" key="1">
    <source>
        <dbReference type="EMBL" id="CAD8104358.1"/>
    </source>
</evidence>